<evidence type="ECO:0000313" key="3">
    <source>
        <dbReference type="Proteomes" id="UP000008632"/>
    </source>
</evidence>
<keyword evidence="1" id="KW-0472">Membrane</keyword>
<evidence type="ECO:0008006" key="4">
    <source>
        <dbReference type="Google" id="ProtNLM"/>
    </source>
</evidence>
<keyword evidence="1" id="KW-0812">Transmembrane</keyword>
<feature type="transmembrane region" description="Helical" evidence="1">
    <location>
        <begin position="46"/>
        <end position="74"/>
    </location>
</feature>
<evidence type="ECO:0000313" key="2">
    <source>
        <dbReference type="EMBL" id="ADV28452.1"/>
    </source>
</evidence>
<dbReference type="EMBL" id="CP002446">
    <property type="protein sequence ID" value="ADV28452.1"/>
    <property type="molecule type" value="Genomic_DNA"/>
</dbReference>
<keyword evidence="3" id="KW-1185">Reference proteome</keyword>
<dbReference type="HOGENOM" id="CLU_784971_0_0_6"/>
<dbReference type="KEGG" id="psu:Psesu_2621"/>
<evidence type="ECO:0000256" key="1">
    <source>
        <dbReference type="SAM" id="Phobius"/>
    </source>
</evidence>
<dbReference type="Proteomes" id="UP000008632">
    <property type="component" value="Chromosome"/>
</dbReference>
<dbReference type="AlphaFoldDB" id="E6WWH5"/>
<reference evidence="2 3" key="1">
    <citation type="submission" date="2011-01" db="EMBL/GenBank/DDBJ databases">
        <title>Complete sequence of Pseudoxanthomonas suwonensis 11-1.</title>
        <authorList>
            <consortium name="US DOE Joint Genome Institute"/>
            <person name="Lucas S."/>
            <person name="Copeland A."/>
            <person name="Lapidus A."/>
            <person name="Cheng J.-F."/>
            <person name="Goodwin L."/>
            <person name="Pitluck S."/>
            <person name="Teshima H."/>
            <person name="Detter J.C."/>
            <person name="Han C."/>
            <person name="Tapia R."/>
            <person name="Land M."/>
            <person name="Hauser L."/>
            <person name="Kyrpides N."/>
            <person name="Ivanova N."/>
            <person name="Ovchinnikova G."/>
            <person name="Siebers A.K."/>
            <person name="Allgaier M."/>
            <person name="Thelen M.P."/>
            <person name="Hugenholtz P."/>
            <person name="Gladden J."/>
            <person name="Woyke T."/>
        </authorList>
    </citation>
    <scope>NUCLEOTIDE SEQUENCE [LARGE SCALE GENOMIC DNA]</scope>
    <source>
        <strain evidence="3">11-1</strain>
    </source>
</reference>
<keyword evidence="1" id="KW-1133">Transmembrane helix</keyword>
<accession>E6WWH5</accession>
<sequence>MQKERVDGPVRPTLRIDRRVSELGATAAFSGFVAAIGDFLAPKGGWMALLLAGFAGLGLAIAIWLSNGRLFGLLEKIDRRFFASWWRGRPVWAQHGLHVVLVFVVSCLFTGVVAYHEKDAGGLLASRSAIVSDMQVVAGIMEEQRRTTAAVEALTDVTRQVERNTAAAKLENSIDPRKEIANLGLSWNQSDFSEAIRREDLHVIRLFAEGGMQIQENQFFGVILKKLDIVEAFQGLDYTLDPRTCHFALAYVSAFADEGDWNKRFDIKSSEIRLSKTAVRNYSYFCSNYADLSETLAEKYECRLQPTRAVCEKLRDVVCDYGKGNRCPVLAAEIKPEPTSDRMRELVDDVMGR</sequence>
<feature type="transmembrane region" description="Helical" evidence="1">
    <location>
        <begin position="95"/>
        <end position="115"/>
    </location>
</feature>
<proteinExistence type="predicted"/>
<organism evidence="2 3">
    <name type="scientific">Pseudoxanthomonas suwonensis (strain 11-1)</name>
    <dbReference type="NCBI Taxonomy" id="743721"/>
    <lineage>
        <taxon>Bacteria</taxon>
        <taxon>Pseudomonadati</taxon>
        <taxon>Pseudomonadota</taxon>
        <taxon>Gammaproteobacteria</taxon>
        <taxon>Lysobacterales</taxon>
        <taxon>Lysobacteraceae</taxon>
        <taxon>Pseudoxanthomonas</taxon>
    </lineage>
</organism>
<dbReference type="eggNOG" id="ENOG502ZD5F">
    <property type="taxonomic scope" value="Bacteria"/>
</dbReference>
<protein>
    <recommendedName>
        <fullName evidence="4">Transmembrane protein</fullName>
    </recommendedName>
</protein>
<name>E6WWH5_PSEUU</name>
<gene>
    <name evidence="2" type="ordered locus">Psesu_2621</name>
</gene>
<feature type="transmembrane region" description="Helical" evidence="1">
    <location>
        <begin position="20"/>
        <end position="40"/>
    </location>
</feature>